<keyword evidence="3" id="KW-0694">RNA-binding</keyword>
<feature type="region of interest" description="Disordered" evidence="5">
    <location>
        <begin position="443"/>
        <end position="511"/>
    </location>
</feature>
<feature type="compositionally biased region" description="Polar residues" evidence="5">
    <location>
        <begin position="41"/>
        <end position="56"/>
    </location>
</feature>
<dbReference type="Gene3D" id="1.25.10.10">
    <property type="entry name" value="Leucine-rich Repeat Variant"/>
    <property type="match status" value="1"/>
</dbReference>
<feature type="region of interest" description="Disordered" evidence="5">
    <location>
        <begin position="1"/>
        <end position="83"/>
    </location>
</feature>
<sequence>MAAKNQQTQNPKRKQISSSNIDRDSSKSKKPKLLASAPPKNLSNKQLKKPFNSSNQKPEHPSHSKFKKPEPGNENKELSKRERRIQAKELAEARKKKRKPHYTLEQELASLWEKMRRRNIAKEDRSKLITEALQKMKGKIPEIAGSHVSSRVLQTCVKYCSQTERDAVFSELQPHLLTLSCNAYAVHLVKKMLDTASKTQLAGVISSLRGHVASLLRHMVGSVVIEHAYQLGNATQKQELLMELYSMELHLFKDLASIKESRLIDVISKLGLQKSSVLRHMSSVIQPILEKGIVDHSMIHRVLIEYLSIADRSSAADIIQQLSGPLLVRMIHTRDGSKIGMLCVKYGSAKERKKIIKGMKGHISKIAHDQCGCMVLIGIVSMVDDTKLITKFVIRELQATLKELALDKSGRRLLLQLLHPNCSRYLNSDGLAFLDLSVPSLSAKNDSEVGSEKISRDEESGKEAGKSDTPGENLDEEPTKEAATTDPDVTETESNKIDIPEDNLYTAEGGKKDPSLRRRELLVKSGLAENLVDVCIEDAEELLTSNFGREVIFEVAMGGSDGILHPTLDEKLNNLHEAIAALAAKPKSEESEESEEHVLENFHSSRTIRKLILDCPAFASTLWKKSLEGKCQLWAQGHSSKVVSAFWESSDSEVRKMATEELKPLIDAGILKVPENKLGTGSAALLPIRMTILLRTSKGQTISGTISKIVTW</sequence>
<dbReference type="InterPro" id="IPR011989">
    <property type="entry name" value="ARM-like"/>
</dbReference>
<gene>
    <name evidence="7" type="ORF">V6N11_018725</name>
</gene>
<dbReference type="PANTHER" id="PTHR13389:SF0">
    <property type="entry name" value="PUMILIO HOMOLOG 3"/>
    <property type="match status" value="1"/>
</dbReference>
<comment type="caution">
    <text evidence="7">The sequence shown here is derived from an EMBL/GenBank/DDBJ whole genome shotgun (WGS) entry which is preliminary data.</text>
</comment>
<feature type="compositionally biased region" description="Polar residues" evidence="5">
    <location>
        <begin position="1"/>
        <end position="10"/>
    </location>
</feature>
<dbReference type="SMART" id="SM00025">
    <property type="entry name" value="Pumilio"/>
    <property type="match status" value="5"/>
</dbReference>
<dbReference type="Proteomes" id="UP001396334">
    <property type="component" value="Unassembled WGS sequence"/>
</dbReference>
<dbReference type="PANTHER" id="PTHR13389">
    <property type="entry name" value="PUMILIO HOMOLOG 3"/>
    <property type="match status" value="1"/>
</dbReference>
<evidence type="ECO:0000256" key="4">
    <source>
        <dbReference type="PROSITE-ProRule" id="PRU00317"/>
    </source>
</evidence>
<feature type="repeat" description="Pumilio" evidence="4">
    <location>
        <begin position="171"/>
        <end position="206"/>
    </location>
</feature>
<dbReference type="PROSITE" id="PS50303">
    <property type="entry name" value="PUM_HD"/>
    <property type="match status" value="1"/>
</dbReference>
<keyword evidence="2" id="KW-0810">Translation regulation</keyword>
<accession>A0ABR2QT76</accession>
<evidence type="ECO:0000256" key="2">
    <source>
        <dbReference type="ARBA" id="ARBA00022845"/>
    </source>
</evidence>
<dbReference type="Pfam" id="PF22493">
    <property type="entry name" value="PUF_NOP9"/>
    <property type="match status" value="1"/>
</dbReference>
<reference evidence="7 8" key="1">
    <citation type="journal article" date="2024" name="G3 (Bethesda)">
        <title>Genome assembly of Hibiscus sabdariffa L. provides insights into metabolisms of medicinal natural products.</title>
        <authorList>
            <person name="Kim T."/>
        </authorList>
    </citation>
    <scope>NUCLEOTIDE SEQUENCE [LARGE SCALE GENOMIC DNA]</scope>
    <source>
        <strain evidence="7">TK-2024</strain>
        <tissue evidence="7">Old leaves</tissue>
    </source>
</reference>
<dbReference type="InterPro" id="IPR016024">
    <property type="entry name" value="ARM-type_fold"/>
</dbReference>
<feature type="repeat" description="Pumilio" evidence="4">
    <location>
        <begin position="207"/>
        <end position="243"/>
    </location>
</feature>
<dbReference type="InterPro" id="IPR001313">
    <property type="entry name" value="Pumilio_RNA-bd_rpt"/>
</dbReference>
<evidence type="ECO:0000259" key="6">
    <source>
        <dbReference type="PROSITE" id="PS50303"/>
    </source>
</evidence>
<dbReference type="Pfam" id="PF08144">
    <property type="entry name" value="CPL"/>
    <property type="match status" value="1"/>
</dbReference>
<dbReference type="PROSITE" id="PS50302">
    <property type="entry name" value="PUM"/>
    <property type="match status" value="2"/>
</dbReference>
<feature type="compositionally biased region" description="Basic and acidic residues" evidence="5">
    <location>
        <begin position="57"/>
        <end position="83"/>
    </location>
</feature>
<dbReference type="InterPro" id="IPR012959">
    <property type="entry name" value="CPL_dom"/>
</dbReference>
<dbReference type="InterPro" id="IPR040059">
    <property type="entry name" value="PUM3"/>
</dbReference>
<proteinExistence type="predicted"/>
<feature type="compositionally biased region" description="Basic and acidic residues" evidence="5">
    <location>
        <begin position="445"/>
        <end position="466"/>
    </location>
</feature>
<evidence type="ECO:0000313" key="7">
    <source>
        <dbReference type="EMBL" id="KAK9003829.1"/>
    </source>
</evidence>
<organism evidence="7 8">
    <name type="scientific">Hibiscus sabdariffa</name>
    <name type="common">roselle</name>
    <dbReference type="NCBI Taxonomy" id="183260"/>
    <lineage>
        <taxon>Eukaryota</taxon>
        <taxon>Viridiplantae</taxon>
        <taxon>Streptophyta</taxon>
        <taxon>Embryophyta</taxon>
        <taxon>Tracheophyta</taxon>
        <taxon>Spermatophyta</taxon>
        <taxon>Magnoliopsida</taxon>
        <taxon>eudicotyledons</taxon>
        <taxon>Gunneridae</taxon>
        <taxon>Pentapetalae</taxon>
        <taxon>rosids</taxon>
        <taxon>malvids</taxon>
        <taxon>Malvales</taxon>
        <taxon>Malvaceae</taxon>
        <taxon>Malvoideae</taxon>
        <taxon>Hibiscus</taxon>
    </lineage>
</organism>
<evidence type="ECO:0000256" key="1">
    <source>
        <dbReference type="ARBA" id="ARBA00022737"/>
    </source>
</evidence>
<evidence type="ECO:0000256" key="3">
    <source>
        <dbReference type="ARBA" id="ARBA00022884"/>
    </source>
</evidence>
<evidence type="ECO:0000313" key="8">
    <source>
        <dbReference type="Proteomes" id="UP001396334"/>
    </source>
</evidence>
<feature type="domain" description="PUM-HD" evidence="6">
    <location>
        <begin position="107"/>
        <end position="461"/>
    </location>
</feature>
<keyword evidence="8" id="KW-1185">Reference proteome</keyword>
<dbReference type="InterPro" id="IPR033133">
    <property type="entry name" value="PUM-HD"/>
</dbReference>
<evidence type="ECO:0000256" key="5">
    <source>
        <dbReference type="SAM" id="MobiDB-lite"/>
    </source>
</evidence>
<dbReference type="SUPFAM" id="SSF48371">
    <property type="entry name" value="ARM repeat"/>
    <property type="match status" value="1"/>
</dbReference>
<dbReference type="EMBL" id="JBBPBN010000032">
    <property type="protein sequence ID" value="KAK9003829.1"/>
    <property type="molecule type" value="Genomic_DNA"/>
</dbReference>
<protein>
    <recommendedName>
        <fullName evidence="6">PUM-HD domain-containing protein</fullName>
    </recommendedName>
</protein>
<name>A0ABR2QT76_9ROSI</name>
<keyword evidence="1" id="KW-0677">Repeat</keyword>